<sequence>MSLLSWTKVPLRLPSLAHRCLTITTVFARQIDQAHCNDEPEDHTKPTTPMNSTAYSEFGRGAQAAFGGFFLGVAATLATHGLVFTFKLVFDLVRWRYRYLRQQHQEGYLAAGHT</sequence>
<reference evidence="2" key="1">
    <citation type="submission" date="2023-06" db="EMBL/GenBank/DDBJ databases">
        <title>Genome-scale phylogeny and comparative genomics of the fungal order Sordariales.</title>
        <authorList>
            <consortium name="Lawrence Berkeley National Laboratory"/>
            <person name="Hensen N."/>
            <person name="Bonometti L."/>
            <person name="Westerberg I."/>
            <person name="Brannstrom I.O."/>
            <person name="Guillou S."/>
            <person name="Cros-Aarteil S."/>
            <person name="Calhoun S."/>
            <person name="Haridas S."/>
            <person name="Kuo A."/>
            <person name="Mondo S."/>
            <person name="Pangilinan J."/>
            <person name="Riley R."/>
            <person name="Labutti K."/>
            <person name="Andreopoulos B."/>
            <person name="Lipzen A."/>
            <person name="Chen C."/>
            <person name="Yanf M."/>
            <person name="Daum C."/>
            <person name="Ng V."/>
            <person name="Clum A."/>
            <person name="Steindorff A."/>
            <person name="Ohm R."/>
            <person name="Martin F."/>
            <person name="Silar P."/>
            <person name="Natvig D."/>
            <person name="Lalanne C."/>
            <person name="Gautier V."/>
            <person name="Ament-Velasquez S.L."/>
            <person name="Kruys A."/>
            <person name="Hutchinson M.I."/>
            <person name="Powell A.J."/>
            <person name="Barry K."/>
            <person name="Miller A.N."/>
            <person name="Grigoriev I.V."/>
            <person name="Debuchy R."/>
            <person name="Gladieux P."/>
            <person name="Thoren M.H."/>
            <person name="Johannesson H."/>
        </authorList>
    </citation>
    <scope>NUCLEOTIDE SEQUENCE</scope>
    <source>
        <strain evidence="2">8032-3</strain>
    </source>
</reference>
<keyword evidence="1" id="KW-0812">Transmembrane</keyword>
<protein>
    <submittedName>
        <fullName evidence="2">Uncharacterized protein</fullName>
    </submittedName>
</protein>
<keyword evidence="3" id="KW-1185">Reference proteome</keyword>
<accession>A0AAJ0C212</accession>
<name>A0AAJ0C212_9PEZI</name>
<dbReference type="EMBL" id="MU839009">
    <property type="protein sequence ID" value="KAK1767257.1"/>
    <property type="molecule type" value="Genomic_DNA"/>
</dbReference>
<keyword evidence="1" id="KW-0472">Membrane</keyword>
<dbReference type="Proteomes" id="UP001244011">
    <property type="component" value="Unassembled WGS sequence"/>
</dbReference>
<organism evidence="2 3">
    <name type="scientific">Phialemonium atrogriseum</name>
    <dbReference type="NCBI Taxonomy" id="1093897"/>
    <lineage>
        <taxon>Eukaryota</taxon>
        <taxon>Fungi</taxon>
        <taxon>Dikarya</taxon>
        <taxon>Ascomycota</taxon>
        <taxon>Pezizomycotina</taxon>
        <taxon>Sordariomycetes</taxon>
        <taxon>Sordariomycetidae</taxon>
        <taxon>Cephalothecales</taxon>
        <taxon>Cephalothecaceae</taxon>
        <taxon>Phialemonium</taxon>
    </lineage>
</organism>
<proteinExistence type="predicted"/>
<gene>
    <name evidence="2" type="ORF">QBC33DRAFT_559382</name>
</gene>
<evidence type="ECO:0000313" key="2">
    <source>
        <dbReference type="EMBL" id="KAK1767257.1"/>
    </source>
</evidence>
<dbReference type="AlphaFoldDB" id="A0AAJ0C212"/>
<evidence type="ECO:0000313" key="3">
    <source>
        <dbReference type="Proteomes" id="UP001244011"/>
    </source>
</evidence>
<dbReference type="GeneID" id="85313157"/>
<keyword evidence="1" id="KW-1133">Transmembrane helix</keyword>
<dbReference type="RefSeq" id="XP_060283470.1">
    <property type="nucleotide sequence ID" value="XM_060429970.1"/>
</dbReference>
<comment type="caution">
    <text evidence="2">The sequence shown here is derived from an EMBL/GenBank/DDBJ whole genome shotgun (WGS) entry which is preliminary data.</text>
</comment>
<evidence type="ECO:0000256" key="1">
    <source>
        <dbReference type="SAM" id="Phobius"/>
    </source>
</evidence>
<feature type="transmembrane region" description="Helical" evidence="1">
    <location>
        <begin position="65"/>
        <end position="90"/>
    </location>
</feature>